<dbReference type="PANTHER" id="PTHR36838">
    <property type="entry name" value="AUXIN EFFLUX CARRIER FAMILY PROTEIN"/>
    <property type="match status" value="1"/>
</dbReference>
<dbReference type="Pfam" id="PF03547">
    <property type="entry name" value="Mem_trans"/>
    <property type="match status" value="1"/>
</dbReference>
<feature type="transmembrane region" description="Helical" evidence="7">
    <location>
        <begin position="166"/>
        <end position="192"/>
    </location>
</feature>
<dbReference type="PANTHER" id="PTHR36838:SF3">
    <property type="entry name" value="TRANSPORTER AUXIN EFFLUX CARRIER EC FAMILY"/>
    <property type="match status" value="1"/>
</dbReference>
<keyword evidence="3" id="KW-1003">Cell membrane</keyword>
<feature type="transmembrane region" description="Helical" evidence="7">
    <location>
        <begin position="35"/>
        <end position="53"/>
    </location>
</feature>
<protein>
    <submittedName>
        <fullName evidence="8">Transporter</fullName>
    </submittedName>
</protein>
<evidence type="ECO:0000256" key="1">
    <source>
        <dbReference type="ARBA" id="ARBA00004141"/>
    </source>
</evidence>
<sequence length="315" mass="34302">MVSTFLIIFPIFALIFCGWLLRYKGWVGDQATTELNKYVVFLALPALLFDIVATSEWHQLWRPEFIAAFLLATFVLFTLILLFQMKRGRALADASIDALNSSYANTGFMGFPLLLAIVGDESQTYALSATIITVCVLFAISIILVECGSNRGRQQKDIAMTVLKKVSSNPIIVAPVVASFIPVLGLHIPHFISSSLDLLGGSAAPCALVTIGLFLGGREVSSASSFLTKRTMLFVFTKLIVHPTLVFILVSSLFPLSEPALLCVLLLSALPTGTGPFMVAEYYGRECSLTSDVILLSTLFSPITLALLVYTFQLQ</sequence>
<gene>
    <name evidence="8" type="ORF">BA890_14950</name>
</gene>
<keyword evidence="9" id="KW-1185">Reference proteome</keyword>
<evidence type="ECO:0000256" key="7">
    <source>
        <dbReference type="SAM" id="Phobius"/>
    </source>
</evidence>
<evidence type="ECO:0000256" key="2">
    <source>
        <dbReference type="ARBA" id="ARBA00022448"/>
    </source>
</evidence>
<dbReference type="InterPro" id="IPR004776">
    <property type="entry name" value="Mem_transp_PIN-like"/>
</dbReference>
<dbReference type="KEGG" id="vna:PN96_19445"/>
<evidence type="ECO:0000256" key="5">
    <source>
        <dbReference type="ARBA" id="ARBA00022989"/>
    </source>
</evidence>
<evidence type="ECO:0000313" key="9">
    <source>
        <dbReference type="Proteomes" id="UP000092741"/>
    </source>
</evidence>
<dbReference type="RefSeq" id="WP_020333852.1">
    <property type="nucleotide sequence ID" value="NZ_ATFJ01000012.1"/>
</dbReference>
<dbReference type="GO" id="GO:0055085">
    <property type="term" value="P:transmembrane transport"/>
    <property type="evidence" value="ECO:0007669"/>
    <property type="project" value="InterPro"/>
</dbReference>
<keyword evidence="4 7" id="KW-0812">Transmembrane</keyword>
<keyword evidence="6 7" id="KW-0472">Membrane</keyword>
<evidence type="ECO:0000313" key="8">
    <source>
        <dbReference type="EMBL" id="ANQ14065.1"/>
    </source>
</evidence>
<organism evidence="8 9">
    <name type="scientific">Vibrio natriegens NBRC 15636 = ATCC 14048 = DSM 759</name>
    <dbReference type="NCBI Taxonomy" id="1219067"/>
    <lineage>
        <taxon>Bacteria</taxon>
        <taxon>Pseudomonadati</taxon>
        <taxon>Pseudomonadota</taxon>
        <taxon>Gammaproteobacteria</taxon>
        <taxon>Vibrionales</taxon>
        <taxon>Vibrionaceae</taxon>
        <taxon>Vibrio</taxon>
    </lineage>
</organism>
<evidence type="ECO:0000256" key="4">
    <source>
        <dbReference type="ARBA" id="ARBA00022692"/>
    </source>
</evidence>
<evidence type="ECO:0000256" key="3">
    <source>
        <dbReference type="ARBA" id="ARBA00022475"/>
    </source>
</evidence>
<feature type="transmembrane region" description="Helical" evidence="7">
    <location>
        <begin position="259"/>
        <end position="280"/>
    </location>
</feature>
<dbReference type="GeneID" id="70915014"/>
<reference evidence="8 9" key="1">
    <citation type="submission" date="2016-07" db="EMBL/GenBank/DDBJ databases">
        <title>Developing Vibrio natriegens as a novel, fast-growing host for biotechnology.</title>
        <authorList>
            <person name="Weinstock M.T."/>
            <person name="Hesek E.D."/>
            <person name="Wilson C.M."/>
            <person name="Gibson D.G."/>
        </authorList>
    </citation>
    <scope>NUCLEOTIDE SEQUENCE [LARGE SCALE GENOMIC DNA]</scope>
    <source>
        <strain evidence="8 9">ATCC 14048</strain>
    </source>
</reference>
<dbReference type="GO" id="GO:0016020">
    <property type="term" value="C:membrane"/>
    <property type="evidence" value="ECO:0007669"/>
    <property type="project" value="UniProtKB-SubCell"/>
</dbReference>
<accession>A0AAN0Y6I3</accession>
<dbReference type="Proteomes" id="UP000092741">
    <property type="component" value="Chromosome 2"/>
</dbReference>
<keyword evidence="5 7" id="KW-1133">Transmembrane helix</keyword>
<feature type="transmembrane region" description="Helical" evidence="7">
    <location>
        <begin position="103"/>
        <end position="119"/>
    </location>
</feature>
<evidence type="ECO:0000256" key="6">
    <source>
        <dbReference type="ARBA" id="ARBA00023136"/>
    </source>
</evidence>
<dbReference type="AlphaFoldDB" id="A0AAN0Y6I3"/>
<name>A0AAN0Y6I3_VIBNA</name>
<feature type="transmembrane region" description="Helical" evidence="7">
    <location>
        <begin position="65"/>
        <end position="83"/>
    </location>
</feature>
<comment type="subcellular location">
    <subcellularLocation>
        <location evidence="1">Membrane</location>
        <topology evidence="1">Multi-pass membrane protein</topology>
    </subcellularLocation>
</comment>
<feature type="transmembrane region" description="Helical" evidence="7">
    <location>
        <begin position="198"/>
        <end position="220"/>
    </location>
</feature>
<keyword evidence="2" id="KW-0813">Transport</keyword>
<proteinExistence type="predicted"/>
<dbReference type="EMBL" id="CP016346">
    <property type="protein sequence ID" value="ANQ14065.1"/>
    <property type="molecule type" value="Genomic_DNA"/>
</dbReference>
<feature type="transmembrane region" description="Helical" evidence="7">
    <location>
        <begin position="232"/>
        <end position="253"/>
    </location>
</feature>
<feature type="transmembrane region" description="Helical" evidence="7">
    <location>
        <begin position="6"/>
        <end position="23"/>
    </location>
</feature>
<feature type="transmembrane region" description="Helical" evidence="7">
    <location>
        <begin position="292"/>
        <end position="312"/>
    </location>
</feature>
<feature type="transmembrane region" description="Helical" evidence="7">
    <location>
        <begin position="125"/>
        <end position="145"/>
    </location>
</feature>